<proteinExistence type="inferred from homology"/>
<evidence type="ECO:0000256" key="2">
    <source>
        <dbReference type="ARBA" id="ARBA00010095"/>
    </source>
</evidence>
<dbReference type="SMART" id="SM01398">
    <property type="entry name" value="Cornichon"/>
    <property type="match status" value="1"/>
</dbReference>
<keyword evidence="3 6" id="KW-0812">Transmembrane</keyword>
<feature type="transmembrane region" description="Helical" evidence="6">
    <location>
        <begin position="111"/>
        <end position="129"/>
    </location>
</feature>
<feature type="transmembrane region" description="Helical" evidence="6">
    <location>
        <begin position="7"/>
        <end position="27"/>
    </location>
</feature>
<dbReference type="Proteomes" id="UP000655225">
    <property type="component" value="Unassembled WGS sequence"/>
</dbReference>
<dbReference type="PANTHER" id="PTHR12290">
    <property type="entry name" value="CORNICHON-RELATED"/>
    <property type="match status" value="1"/>
</dbReference>
<dbReference type="EMBL" id="JABCRI010000007">
    <property type="protein sequence ID" value="KAF8403858.1"/>
    <property type="molecule type" value="Genomic_DNA"/>
</dbReference>
<dbReference type="GO" id="GO:0016192">
    <property type="term" value="P:vesicle-mediated transport"/>
    <property type="evidence" value="ECO:0007669"/>
    <property type="project" value="InterPro"/>
</dbReference>
<evidence type="ECO:0000256" key="5">
    <source>
        <dbReference type="ARBA" id="ARBA00023136"/>
    </source>
</evidence>
<dbReference type="OMA" id="FAVFHVI"/>
<feature type="transmembrane region" description="Helical" evidence="6">
    <location>
        <begin position="54"/>
        <end position="82"/>
    </location>
</feature>
<name>A0A835DHQ0_TETSI</name>
<evidence type="ECO:0008006" key="9">
    <source>
        <dbReference type="Google" id="ProtNLM"/>
    </source>
</evidence>
<evidence type="ECO:0000256" key="6">
    <source>
        <dbReference type="SAM" id="Phobius"/>
    </source>
</evidence>
<dbReference type="GO" id="GO:0016020">
    <property type="term" value="C:membrane"/>
    <property type="evidence" value="ECO:0007669"/>
    <property type="project" value="UniProtKB-SubCell"/>
</dbReference>
<accession>A0A835DHQ0</accession>
<evidence type="ECO:0000256" key="4">
    <source>
        <dbReference type="ARBA" id="ARBA00022989"/>
    </source>
</evidence>
<evidence type="ECO:0000256" key="3">
    <source>
        <dbReference type="ARBA" id="ARBA00022692"/>
    </source>
</evidence>
<keyword evidence="5 6" id="KW-0472">Membrane</keyword>
<sequence length="149" mass="17433">MAWELILWLISFCIAMALLALTIYQLMCLSDMEFDCLNPYDTSSRINTVVIPEFVIQGALCVIFLLTWHWFMFLITAPVAYYNMKLFVKGKHLIDVTEIYRLLNGEKKYRIVKLIFYFVLFGIVIFRLVETAVTSLIDEDNDVYESGIF</sequence>
<evidence type="ECO:0000256" key="1">
    <source>
        <dbReference type="ARBA" id="ARBA00004141"/>
    </source>
</evidence>
<dbReference type="OrthoDB" id="434393at2759"/>
<evidence type="ECO:0000313" key="8">
    <source>
        <dbReference type="Proteomes" id="UP000655225"/>
    </source>
</evidence>
<keyword evidence="4 6" id="KW-1133">Transmembrane helix</keyword>
<evidence type="ECO:0000313" key="7">
    <source>
        <dbReference type="EMBL" id="KAF8403858.1"/>
    </source>
</evidence>
<reference evidence="7 8" key="1">
    <citation type="submission" date="2020-04" db="EMBL/GenBank/DDBJ databases">
        <title>Plant Genome Project.</title>
        <authorList>
            <person name="Zhang R.-G."/>
        </authorList>
    </citation>
    <scope>NUCLEOTIDE SEQUENCE [LARGE SCALE GENOMIC DNA]</scope>
    <source>
        <strain evidence="7">YNK0</strain>
        <tissue evidence="7">Leaf</tissue>
    </source>
</reference>
<dbReference type="InterPro" id="IPR003377">
    <property type="entry name" value="Cornichon"/>
</dbReference>
<gene>
    <name evidence="7" type="ORF">HHK36_011964</name>
</gene>
<comment type="similarity">
    <text evidence="2">Belongs to the cornichon family.</text>
</comment>
<dbReference type="Pfam" id="PF03311">
    <property type="entry name" value="Cornichon"/>
    <property type="match status" value="1"/>
</dbReference>
<comment type="subcellular location">
    <subcellularLocation>
        <location evidence="1">Membrane</location>
        <topology evidence="1">Multi-pass membrane protein</topology>
    </subcellularLocation>
</comment>
<protein>
    <recommendedName>
        <fullName evidence="9">Cornichon</fullName>
    </recommendedName>
</protein>
<keyword evidence="8" id="KW-1185">Reference proteome</keyword>
<dbReference type="AlphaFoldDB" id="A0A835DHQ0"/>
<organism evidence="7 8">
    <name type="scientific">Tetracentron sinense</name>
    <name type="common">Spur-leaf</name>
    <dbReference type="NCBI Taxonomy" id="13715"/>
    <lineage>
        <taxon>Eukaryota</taxon>
        <taxon>Viridiplantae</taxon>
        <taxon>Streptophyta</taxon>
        <taxon>Embryophyta</taxon>
        <taxon>Tracheophyta</taxon>
        <taxon>Spermatophyta</taxon>
        <taxon>Magnoliopsida</taxon>
        <taxon>Trochodendrales</taxon>
        <taxon>Trochodendraceae</taxon>
        <taxon>Tetracentron</taxon>
    </lineage>
</organism>
<comment type="caution">
    <text evidence="7">The sequence shown here is derived from an EMBL/GenBank/DDBJ whole genome shotgun (WGS) entry which is preliminary data.</text>
</comment>